<reference evidence="1" key="5">
    <citation type="journal article" date="2021" name="G3 (Bethesda)">
        <title>Aegilops tauschii genome assembly Aet v5.0 features greater sequence contiguity and improved annotation.</title>
        <authorList>
            <person name="Wang L."/>
            <person name="Zhu T."/>
            <person name="Rodriguez J.C."/>
            <person name="Deal K.R."/>
            <person name="Dubcovsky J."/>
            <person name="McGuire P.E."/>
            <person name="Lux T."/>
            <person name="Spannagl M."/>
            <person name="Mayer K.F.X."/>
            <person name="Baldrich P."/>
            <person name="Meyers B.C."/>
            <person name="Huo N."/>
            <person name="Gu Y.Q."/>
            <person name="Zhou H."/>
            <person name="Devos K.M."/>
            <person name="Bennetzen J.L."/>
            <person name="Unver T."/>
            <person name="Budak H."/>
            <person name="Gulick P.J."/>
            <person name="Galiba G."/>
            <person name="Kalapos B."/>
            <person name="Nelson D.R."/>
            <person name="Li P."/>
            <person name="You F.M."/>
            <person name="Luo M.C."/>
            <person name="Dvorak J."/>
        </authorList>
    </citation>
    <scope>NUCLEOTIDE SEQUENCE [LARGE SCALE GENOMIC DNA]</scope>
    <source>
        <strain evidence="1">cv. AL8/78</strain>
    </source>
</reference>
<reference evidence="1" key="4">
    <citation type="submission" date="2019-03" db="UniProtKB">
        <authorList>
            <consortium name="EnsemblPlants"/>
        </authorList>
    </citation>
    <scope>IDENTIFICATION</scope>
</reference>
<keyword evidence="2" id="KW-1185">Reference proteome</keyword>
<dbReference type="Proteomes" id="UP000015105">
    <property type="component" value="Chromosome 2D"/>
</dbReference>
<accession>A0A453CDZ2</accession>
<name>A0A453CDZ2_AEGTS</name>
<dbReference type="EnsemblPlants" id="AET2Gv20815800.2">
    <property type="protein sequence ID" value="AET2Gv20815800.2"/>
    <property type="gene ID" value="AET2Gv20815800"/>
</dbReference>
<reference evidence="2" key="2">
    <citation type="journal article" date="2017" name="Nat. Plants">
        <title>The Aegilops tauschii genome reveals multiple impacts of transposons.</title>
        <authorList>
            <person name="Zhao G."/>
            <person name="Zou C."/>
            <person name="Li K."/>
            <person name="Wang K."/>
            <person name="Li T."/>
            <person name="Gao L."/>
            <person name="Zhang X."/>
            <person name="Wang H."/>
            <person name="Yang Z."/>
            <person name="Liu X."/>
            <person name="Jiang W."/>
            <person name="Mao L."/>
            <person name="Kong X."/>
            <person name="Jiao Y."/>
            <person name="Jia J."/>
        </authorList>
    </citation>
    <scope>NUCLEOTIDE SEQUENCE [LARGE SCALE GENOMIC DNA]</scope>
    <source>
        <strain evidence="2">cv. AL8/78</strain>
    </source>
</reference>
<reference evidence="2" key="1">
    <citation type="journal article" date="2014" name="Science">
        <title>Ancient hybridizations among the ancestral genomes of bread wheat.</title>
        <authorList>
            <consortium name="International Wheat Genome Sequencing Consortium,"/>
            <person name="Marcussen T."/>
            <person name="Sandve S.R."/>
            <person name="Heier L."/>
            <person name="Spannagl M."/>
            <person name="Pfeifer M."/>
            <person name="Jakobsen K.S."/>
            <person name="Wulff B.B."/>
            <person name="Steuernagel B."/>
            <person name="Mayer K.F."/>
            <person name="Olsen O.A."/>
        </authorList>
    </citation>
    <scope>NUCLEOTIDE SEQUENCE [LARGE SCALE GENOMIC DNA]</scope>
    <source>
        <strain evidence="2">cv. AL8/78</strain>
    </source>
</reference>
<dbReference type="AlphaFoldDB" id="A0A453CDZ2"/>
<reference evidence="1" key="3">
    <citation type="journal article" date="2017" name="Nature">
        <title>Genome sequence of the progenitor of the wheat D genome Aegilops tauschii.</title>
        <authorList>
            <person name="Luo M.C."/>
            <person name="Gu Y.Q."/>
            <person name="Puiu D."/>
            <person name="Wang H."/>
            <person name="Twardziok S.O."/>
            <person name="Deal K.R."/>
            <person name="Huo N."/>
            <person name="Zhu T."/>
            <person name="Wang L."/>
            <person name="Wang Y."/>
            <person name="McGuire P.E."/>
            <person name="Liu S."/>
            <person name="Long H."/>
            <person name="Ramasamy R.K."/>
            <person name="Rodriguez J.C."/>
            <person name="Van S.L."/>
            <person name="Yuan L."/>
            <person name="Wang Z."/>
            <person name="Xia Z."/>
            <person name="Xiao L."/>
            <person name="Anderson O.D."/>
            <person name="Ouyang S."/>
            <person name="Liang Y."/>
            <person name="Zimin A.V."/>
            <person name="Pertea G."/>
            <person name="Qi P."/>
            <person name="Bennetzen J.L."/>
            <person name="Dai X."/>
            <person name="Dawson M.W."/>
            <person name="Muller H.G."/>
            <person name="Kugler K."/>
            <person name="Rivarola-Duarte L."/>
            <person name="Spannagl M."/>
            <person name="Mayer K.F.X."/>
            <person name="Lu F.H."/>
            <person name="Bevan M.W."/>
            <person name="Leroy P."/>
            <person name="Li P."/>
            <person name="You F.M."/>
            <person name="Sun Q."/>
            <person name="Liu Z."/>
            <person name="Lyons E."/>
            <person name="Wicker T."/>
            <person name="Salzberg S.L."/>
            <person name="Devos K.M."/>
            <person name="Dvorak J."/>
        </authorList>
    </citation>
    <scope>NUCLEOTIDE SEQUENCE [LARGE SCALE GENOMIC DNA]</scope>
    <source>
        <strain evidence="1">cv. AL8/78</strain>
    </source>
</reference>
<protein>
    <submittedName>
        <fullName evidence="1">Uncharacterized protein</fullName>
    </submittedName>
</protein>
<evidence type="ECO:0000313" key="1">
    <source>
        <dbReference type="EnsemblPlants" id="AET2Gv20815800.2"/>
    </source>
</evidence>
<sequence>MAIWNGLTALFWEDRWLSGQSVRELALLLYHCIPKQRRNSRTVAEGSIACRSRHQIRSPLSRHGVC</sequence>
<dbReference type="Gramene" id="AET2Gv20815800.2">
    <property type="protein sequence ID" value="AET2Gv20815800.2"/>
    <property type="gene ID" value="AET2Gv20815800"/>
</dbReference>
<organism evidence="1 2">
    <name type="scientific">Aegilops tauschii subsp. strangulata</name>
    <name type="common">Goatgrass</name>
    <dbReference type="NCBI Taxonomy" id="200361"/>
    <lineage>
        <taxon>Eukaryota</taxon>
        <taxon>Viridiplantae</taxon>
        <taxon>Streptophyta</taxon>
        <taxon>Embryophyta</taxon>
        <taxon>Tracheophyta</taxon>
        <taxon>Spermatophyta</taxon>
        <taxon>Magnoliopsida</taxon>
        <taxon>Liliopsida</taxon>
        <taxon>Poales</taxon>
        <taxon>Poaceae</taxon>
        <taxon>BOP clade</taxon>
        <taxon>Pooideae</taxon>
        <taxon>Triticodae</taxon>
        <taxon>Triticeae</taxon>
        <taxon>Triticinae</taxon>
        <taxon>Aegilops</taxon>
    </lineage>
</organism>
<evidence type="ECO:0000313" key="2">
    <source>
        <dbReference type="Proteomes" id="UP000015105"/>
    </source>
</evidence>
<proteinExistence type="predicted"/>